<protein>
    <submittedName>
        <fullName evidence="1">Polyketide cyclase</fullName>
    </submittedName>
</protein>
<reference evidence="2" key="1">
    <citation type="journal article" date="2019" name="Int. J. Syst. Evol. Microbiol.">
        <title>The Global Catalogue of Microorganisms (GCM) 10K type strain sequencing project: providing services to taxonomists for standard genome sequencing and annotation.</title>
        <authorList>
            <consortium name="The Broad Institute Genomics Platform"/>
            <consortium name="The Broad Institute Genome Sequencing Center for Infectious Disease"/>
            <person name="Wu L."/>
            <person name="Ma J."/>
        </authorList>
    </citation>
    <scope>NUCLEOTIDE SEQUENCE [LARGE SCALE GENOMIC DNA]</scope>
    <source>
        <strain evidence="2">CGMCC 1.15928</strain>
    </source>
</reference>
<dbReference type="InterPro" id="IPR037175">
    <property type="entry name" value="KFase_sf"/>
</dbReference>
<dbReference type="RefSeq" id="WP_084394304.1">
    <property type="nucleotide sequence ID" value="NZ_BMKF01000001.1"/>
</dbReference>
<dbReference type="Gene3D" id="3.50.30.50">
    <property type="entry name" value="Putative cyclase"/>
    <property type="match status" value="1"/>
</dbReference>
<dbReference type="EMBL" id="BMKF01000001">
    <property type="protein sequence ID" value="GGB62409.1"/>
    <property type="molecule type" value="Genomic_DNA"/>
</dbReference>
<comment type="caution">
    <text evidence="1">The sequence shown here is derived from an EMBL/GenBank/DDBJ whole genome shotgun (WGS) entry which is preliminary data.</text>
</comment>
<gene>
    <name evidence="1" type="ORF">GCM10011503_08820</name>
</gene>
<keyword evidence="2" id="KW-1185">Reference proteome</keyword>
<evidence type="ECO:0000313" key="2">
    <source>
        <dbReference type="Proteomes" id="UP000628854"/>
    </source>
</evidence>
<dbReference type="Pfam" id="PF04199">
    <property type="entry name" value="Cyclase"/>
    <property type="match status" value="1"/>
</dbReference>
<organism evidence="1 2">
    <name type="scientific">Henriciella pelagia</name>
    <dbReference type="NCBI Taxonomy" id="1977912"/>
    <lineage>
        <taxon>Bacteria</taxon>
        <taxon>Pseudomonadati</taxon>
        <taxon>Pseudomonadota</taxon>
        <taxon>Alphaproteobacteria</taxon>
        <taxon>Hyphomonadales</taxon>
        <taxon>Hyphomonadaceae</taxon>
        <taxon>Henriciella</taxon>
    </lineage>
</organism>
<dbReference type="PANTHER" id="PTHR34861">
    <property type="match status" value="1"/>
</dbReference>
<proteinExistence type="predicted"/>
<evidence type="ECO:0000313" key="1">
    <source>
        <dbReference type="EMBL" id="GGB62409.1"/>
    </source>
</evidence>
<dbReference type="PANTHER" id="PTHR34861:SF10">
    <property type="entry name" value="CYCLASE"/>
    <property type="match status" value="1"/>
</dbReference>
<accession>A0ABQ1J875</accession>
<sequence>MGALVGASLAACSVGAQETENWYPSKYGADDRLGALNNLSPEKTAEAAKLITTGKTYSLGMVTGRSTPAYGPREYDVTILQLSDGSGTPLGTNRATGNDDIVDVWVGIGSQLDGLGHMGIDHHYYNGVGVADFVTTAGLTQFGTHALPPIATRGVLLDMTKLTGTDPVADGTAFNRAEIDAAAAAAGVTIETGDVVIFHTGYMAANSGNDALKQTEPGIGVEGAQYLADLGVVAVGADTWAVEAIPFEDETRPFDVHLTLLAKNGVYILENMVTEELAADGVTEFFFSLGVPRLEGTVQAIINPVAIR</sequence>
<dbReference type="Proteomes" id="UP000628854">
    <property type="component" value="Unassembled WGS sequence"/>
</dbReference>
<dbReference type="InterPro" id="IPR007325">
    <property type="entry name" value="KFase/CYL"/>
</dbReference>
<dbReference type="SUPFAM" id="SSF102198">
    <property type="entry name" value="Putative cyclase"/>
    <property type="match status" value="1"/>
</dbReference>
<name>A0ABQ1J875_9PROT</name>